<reference evidence="1 2" key="1">
    <citation type="submission" date="2015-10" db="EMBL/GenBank/DDBJ databases">
        <title>Full genome of DAOMC 229536 Phialocephala scopiformis, a fungal endophyte of spruce producing the potent anti-insectan compound rugulosin.</title>
        <authorList>
            <consortium name="DOE Joint Genome Institute"/>
            <person name="Walker A.K."/>
            <person name="Frasz S.L."/>
            <person name="Seifert K.A."/>
            <person name="Miller J.D."/>
            <person name="Mondo S.J."/>
            <person name="Labutti K."/>
            <person name="Lipzen A."/>
            <person name="Dockter R."/>
            <person name="Kennedy M."/>
            <person name="Grigoriev I.V."/>
            <person name="Spatafora J.W."/>
        </authorList>
    </citation>
    <scope>NUCLEOTIDE SEQUENCE [LARGE SCALE GENOMIC DNA]</scope>
    <source>
        <strain evidence="1 2">CBS 120377</strain>
    </source>
</reference>
<sequence>MIHGPDGFCLAFNNLADTIYVPRYIPRFPRFFCAHFHTAEGSEDRMVIKKSRIDSFGLRALAQTNLEDYPDLDELVIKIHFNAPPIDDPNEKVFLVGKDEFDLMENWEEVKPRSVYDVDVPEPEDRNFCVPITPETLATTAINPRVISLATEPCSDDNACCYKAPKRQPWRRRRFRAAG</sequence>
<proteinExistence type="predicted"/>
<dbReference type="InParanoid" id="A0A132BB09"/>
<dbReference type="RefSeq" id="XP_018063957.1">
    <property type="nucleotide sequence ID" value="XM_018213536.1"/>
</dbReference>
<evidence type="ECO:0000313" key="1">
    <source>
        <dbReference type="EMBL" id="KUJ09602.1"/>
    </source>
</evidence>
<dbReference type="KEGG" id="psco:LY89DRAFT_675771"/>
<name>A0A132BB09_MOLSC</name>
<evidence type="ECO:0000313" key="2">
    <source>
        <dbReference type="Proteomes" id="UP000070700"/>
    </source>
</evidence>
<accession>A0A132BB09</accession>
<gene>
    <name evidence="1" type="ORF">LY89DRAFT_675771</name>
</gene>
<dbReference type="Proteomes" id="UP000070700">
    <property type="component" value="Unassembled WGS sequence"/>
</dbReference>
<dbReference type="AlphaFoldDB" id="A0A132BB09"/>
<dbReference type="GeneID" id="28823262"/>
<organism evidence="1 2">
    <name type="scientific">Mollisia scopiformis</name>
    <name type="common">Conifer needle endophyte fungus</name>
    <name type="synonym">Phialocephala scopiformis</name>
    <dbReference type="NCBI Taxonomy" id="149040"/>
    <lineage>
        <taxon>Eukaryota</taxon>
        <taxon>Fungi</taxon>
        <taxon>Dikarya</taxon>
        <taxon>Ascomycota</taxon>
        <taxon>Pezizomycotina</taxon>
        <taxon>Leotiomycetes</taxon>
        <taxon>Helotiales</taxon>
        <taxon>Mollisiaceae</taxon>
        <taxon>Mollisia</taxon>
    </lineage>
</organism>
<dbReference type="EMBL" id="KQ947431">
    <property type="protein sequence ID" value="KUJ09602.1"/>
    <property type="molecule type" value="Genomic_DNA"/>
</dbReference>
<keyword evidence="2" id="KW-1185">Reference proteome</keyword>
<protein>
    <submittedName>
        <fullName evidence="1">Uncharacterized protein</fullName>
    </submittedName>
</protein>